<accession>A0A399JBJ1</accession>
<reference evidence="2 3" key="1">
    <citation type="submission" date="2018-07" db="EMBL/GenBank/DDBJ databases">
        <title>Arthrobacter sp. nov., isolated from raw cow's milk with high bacterial count.</title>
        <authorList>
            <person name="Hahne J."/>
            <person name="Isele D."/>
            <person name="Lipski A."/>
        </authorList>
    </citation>
    <scope>NUCLEOTIDE SEQUENCE [LARGE SCALE GENOMIC DNA]</scope>
    <source>
        <strain evidence="2 3">JZ R-35</strain>
    </source>
</reference>
<evidence type="ECO:0000256" key="1">
    <source>
        <dbReference type="SAM" id="Coils"/>
    </source>
</evidence>
<feature type="coiled-coil region" evidence="1">
    <location>
        <begin position="3"/>
        <end position="66"/>
    </location>
</feature>
<evidence type="ECO:0000313" key="3">
    <source>
        <dbReference type="Proteomes" id="UP000265419"/>
    </source>
</evidence>
<gene>
    <name evidence="2" type="ORF">DWB68_10295</name>
</gene>
<dbReference type="AlphaFoldDB" id="A0A399JBJ1"/>
<dbReference type="RefSeq" id="WP_119425057.1">
    <property type="nucleotide sequence ID" value="NZ_QQXK01000019.1"/>
</dbReference>
<comment type="caution">
    <text evidence="2">The sequence shown here is derived from an EMBL/GenBank/DDBJ whole genome shotgun (WGS) entry which is preliminary data.</text>
</comment>
<dbReference type="EMBL" id="QQXK01000019">
    <property type="protein sequence ID" value="RII41907.1"/>
    <property type="molecule type" value="Genomic_DNA"/>
</dbReference>
<keyword evidence="1" id="KW-0175">Coiled coil</keyword>
<keyword evidence="3" id="KW-1185">Reference proteome</keyword>
<protein>
    <submittedName>
        <fullName evidence="2">Uncharacterized protein</fullName>
    </submittedName>
</protein>
<sequence length="103" mass="11472">MSTKNWQRAVHDAEQERDNALAQLAHEQATRRQWQTQYQAEHLDYLNDVEADRDRLRDEIKALAAALHAKGWAAHDENDPGSASAYGHAAAALRALLDGEAKG</sequence>
<evidence type="ECO:0000313" key="2">
    <source>
        <dbReference type="EMBL" id="RII41907.1"/>
    </source>
</evidence>
<dbReference type="Proteomes" id="UP000265419">
    <property type="component" value="Unassembled WGS sequence"/>
</dbReference>
<organism evidence="2 3">
    <name type="scientific">Galactobacter valiniphilus</name>
    <dbReference type="NCBI Taxonomy" id="2676122"/>
    <lineage>
        <taxon>Bacteria</taxon>
        <taxon>Bacillati</taxon>
        <taxon>Actinomycetota</taxon>
        <taxon>Actinomycetes</taxon>
        <taxon>Micrococcales</taxon>
        <taxon>Micrococcaceae</taxon>
        <taxon>Galactobacter</taxon>
    </lineage>
</organism>
<name>A0A399JBJ1_9MICC</name>
<proteinExistence type="predicted"/>